<dbReference type="InterPro" id="IPR027417">
    <property type="entry name" value="P-loop_NTPase"/>
</dbReference>
<dbReference type="SUPFAM" id="SSF54211">
    <property type="entry name" value="Ribosomal protein S5 domain 2-like"/>
    <property type="match status" value="1"/>
</dbReference>
<dbReference type="InterPro" id="IPR020568">
    <property type="entry name" value="Ribosomal_Su5_D2-typ_SF"/>
</dbReference>
<dbReference type="Pfam" id="PF13541">
    <property type="entry name" value="ChlI"/>
    <property type="match status" value="1"/>
</dbReference>
<dbReference type="Pfam" id="PF01078">
    <property type="entry name" value="Mg_chelatase"/>
    <property type="match status" value="1"/>
</dbReference>
<protein>
    <submittedName>
        <fullName evidence="3">Magnesium chelatase family protein</fullName>
    </submittedName>
</protein>
<dbReference type="NCBIfam" id="TIGR00368">
    <property type="entry name" value="YifB family Mg chelatase-like AAA ATPase"/>
    <property type="match status" value="1"/>
</dbReference>
<dbReference type="InterPro" id="IPR014721">
    <property type="entry name" value="Ribsml_uS5_D2-typ_fold_subgr"/>
</dbReference>
<dbReference type="CDD" id="cd00009">
    <property type="entry name" value="AAA"/>
    <property type="match status" value="1"/>
</dbReference>
<comment type="similarity">
    <text evidence="1">Belongs to the Mg-chelatase subunits D/I family. ComM subfamily.</text>
</comment>
<dbReference type="InterPro" id="IPR004482">
    <property type="entry name" value="Mg_chelat-rel"/>
</dbReference>
<evidence type="ECO:0000313" key="4">
    <source>
        <dbReference type="Proteomes" id="UP000545493"/>
    </source>
</evidence>
<dbReference type="Pfam" id="PF13335">
    <property type="entry name" value="Mg_chelatase_C"/>
    <property type="match status" value="1"/>
</dbReference>
<proteinExistence type="inferred from homology"/>
<dbReference type="SUPFAM" id="SSF52540">
    <property type="entry name" value="P-loop containing nucleoside triphosphate hydrolases"/>
    <property type="match status" value="1"/>
</dbReference>
<dbReference type="PANTHER" id="PTHR32039">
    <property type="entry name" value="MAGNESIUM-CHELATASE SUBUNIT CHLI"/>
    <property type="match status" value="1"/>
</dbReference>
<reference evidence="3 4" key="1">
    <citation type="submission" date="2020-03" db="EMBL/GenBank/DDBJ databases">
        <title>Sequencing the genomes of 1000 actinobacteria strains.</title>
        <authorList>
            <person name="Klenk H.-P."/>
        </authorList>
    </citation>
    <scope>NUCLEOTIDE SEQUENCE [LARGE SCALE GENOMIC DNA]</scope>
    <source>
        <strain evidence="3 4">DSM 45685</strain>
    </source>
</reference>
<evidence type="ECO:0000313" key="3">
    <source>
        <dbReference type="EMBL" id="NIJ13581.1"/>
    </source>
</evidence>
<gene>
    <name evidence="3" type="ORF">FHU38_003925</name>
</gene>
<name>A0A7X5USS9_9PSEU</name>
<dbReference type="InterPro" id="IPR025158">
    <property type="entry name" value="Mg_chelat-rel_C"/>
</dbReference>
<dbReference type="InterPro" id="IPR045006">
    <property type="entry name" value="CHLI-like"/>
</dbReference>
<accession>A0A7X5USS9</accession>
<dbReference type="GO" id="GO:0005524">
    <property type="term" value="F:ATP binding"/>
    <property type="evidence" value="ECO:0007669"/>
    <property type="project" value="InterPro"/>
</dbReference>
<dbReference type="PANTHER" id="PTHR32039:SF7">
    <property type="entry name" value="COMPETENCE PROTEIN COMM"/>
    <property type="match status" value="1"/>
</dbReference>
<dbReference type="AlphaFoldDB" id="A0A7X5USS9"/>
<dbReference type="InterPro" id="IPR003593">
    <property type="entry name" value="AAA+_ATPase"/>
</dbReference>
<dbReference type="Gene3D" id="3.40.50.300">
    <property type="entry name" value="P-loop containing nucleotide triphosphate hydrolases"/>
    <property type="match status" value="1"/>
</dbReference>
<keyword evidence="4" id="KW-1185">Reference proteome</keyword>
<sequence>MALARAWSVALLGIDGRLVEIEADIGAGMPGTKLVGLPDPGLREAKDRVRAAVRNSGQKWPESAVTLGLSPANLPKVGSGYDLGIAAAVLAASGSVPATKLSGTVLLGELALDGRVRPVRGVLPAVLAARGAGYRRAVVAADSLGEGGLVDGIEVFGAGRLLEVVEWLKDERELAPAEAPTDHEVAEVADLADVVGQPEARWALEVAAAGGHHLLMVGPPGVGKTMLAKRLPGLLPHLSDEESLEVTAVHSVEGSLHAASPLVRVPPFVAPHHSISVAALVGGGSGLAMPGAISRAHRGVLFLDEAAEFSGERLEALRTVLEECEVRIARARGVVRYPASFQLVLATNPCPCAPPRETDCSCSPAARRRYLGRLSGPLLDRIDLRVRMRPITAMRVHDDAKPESTEQVRSRVLRARQRAAERWAEHGWRTNAQVPGPMLRKEFKLPRRVTALLDRGLDRGAITARGADRCMRIAWTLADLADSQCPDADHVAAALEFRDRRAA</sequence>
<dbReference type="RefSeq" id="WP_167173467.1">
    <property type="nucleotide sequence ID" value="NZ_JAAOYM010000001.1"/>
</dbReference>
<evidence type="ECO:0000256" key="1">
    <source>
        <dbReference type="ARBA" id="ARBA00006354"/>
    </source>
</evidence>
<comment type="caution">
    <text evidence="3">The sequence shown here is derived from an EMBL/GenBank/DDBJ whole genome shotgun (WGS) entry which is preliminary data.</text>
</comment>
<organism evidence="3 4">
    <name type="scientific">Saccharomonospora amisosensis</name>
    <dbReference type="NCBI Taxonomy" id="1128677"/>
    <lineage>
        <taxon>Bacteria</taxon>
        <taxon>Bacillati</taxon>
        <taxon>Actinomycetota</taxon>
        <taxon>Actinomycetes</taxon>
        <taxon>Pseudonocardiales</taxon>
        <taxon>Pseudonocardiaceae</taxon>
        <taxon>Saccharomonospora</taxon>
    </lineage>
</organism>
<dbReference type="Gene3D" id="3.30.230.10">
    <property type="match status" value="1"/>
</dbReference>
<evidence type="ECO:0000259" key="2">
    <source>
        <dbReference type="SMART" id="SM00382"/>
    </source>
</evidence>
<dbReference type="Proteomes" id="UP000545493">
    <property type="component" value="Unassembled WGS sequence"/>
</dbReference>
<dbReference type="SMART" id="SM00382">
    <property type="entry name" value="AAA"/>
    <property type="match status" value="1"/>
</dbReference>
<feature type="domain" description="AAA+ ATPase" evidence="2">
    <location>
        <begin position="210"/>
        <end position="392"/>
    </location>
</feature>
<dbReference type="InterPro" id="IPR000523">
    <property type="entry name" value="Mg_chelatse_chII-like_cat_dom"/>
</dbReference>
<dbReference type="EMBL" id="JAAOYM010000001">
    <property type="protein sequence ID" value="NIJ13581.1"/>
    <property type="molecule type" value="Genomic_DNA"/>
</dbReference>